<dbReference type="Gene3D" id="3.40.50.720">
    <property type="entry name" value="NAD(P)-binding Rossmann-like Domain"/>
    <property type="match status" value="2"/>
</dbReference>
<keyword evidence="2" id="KW-0520">NAD</keyword>
<keyword evidence="4" id="KW-0670">Pyruvate</keyword>
<dbReference type="GO" id="GO:0016491">
    <property type="term" value="F:oxidoreductase activity"/>
    <property type="evidence" value="ECO:0007669"/>
    <property type="project" value="UniProtKB-KW"/>
</dbReference>
<keyword evidence="5" id="KW-1185">Reference proteome</keyword>
<dbReference type="PANTHER" id="PTHR43333:SF1">
    <property type="entry name" value="D-ISOMER SPECIFIC 2-HYDROXYACID DEHYDROGENASE NAD-BINDING DOMAIN-CONTAINING PROTEIN"/>
    <property type="match status" value="1"/>
</dbReference>
<dbReference type="EMBL" id="KQ977459">
    <property type="protein sequence ID" value="KYN02572.1"/>
    <property type="molecule type" value="Genomic_DNA"/>
</dbReference>
<dbReference type="AlphaFoldDB" id="A0A151IIU6"/>
<accession>A0A151IIU6</accession>
<dbReference type="SUPFAM" id="SSF51735">
    <property type="entry name" value="NAD(P)-binding Rossmann-fold domains"/>
    <property type="match status" value="1"/>
</dbReference>
<dbReference type="FunFam" id="3.40.50.720:FF:000363">
    <property type="entry name" value="D-isomer specific 2-hydroxyacid dehydrogenase"/>
    <property type="match status" value="1"/>
</dbReference>
<dbReference type="GO" id="GO:0051287">
    <property type="term" value="F:NAD binding"/>
    <property type="evidence" value="ECO:0007669"/>
    <property type="project" value="InterPro"/>
</dbReference>
<dbReference type="Proteomes" id="UP000078542">
    <property type="component" value="Unassembled WGS sequence"/>
</dbReference>
<name>A0A151IIU6_9HYME</name>
<evidence type="ECO:0000259" key="3">
    <source>
        <dbReference type="Pfam" id="PF02826"/>
    </source>
</evidence>
<evidence type="ECO:0000256" key="2">
    <source>
        <dbReference type="ARBA" id="ARBA00023027"/>
    </source>
</evidence>
<protein>
    <submittedName>
        <fullName evidence="4">Glyoxylate/hydroxypyruvate reductase A</fullName>
    </submittedName>
</protein>
<sequence length="346" mass="39201">MLDSRSPPIAEIARNSRRRSWTCNMTQAVAVLSAIPRLSYHLRSRLPNLRISDVSPGQADTLSKLNAAEILVADCDLLIPYANNLTSVKWIQATWAGLDKFIPHVRSTRRDYVLTRFSDESFGLAMSEYVIAQIVNHERDQKQQYENQKLAEWKQDGKLVNYRLIRDLTIGILGVGTIGKLVAEKLKLFGATIWGMTRTVPNEKLPYLDEQRTVDSLLDILENCDYIINVLPSTQNTIGLLNDNVLEHCKDKNTVFINVGRGSVIREVDLINALEQKWISAAILDVFEKEPLPKESKLWNLPQVTISPHNSAVTMSHDVAKLFAANYVRYINGESMINVFDFNKGY</sequence>
<dbReference type="InterPro" id="IPR036291">
    <property type="entry name" value="NAD(P)-bd_dom_sf"/>
</dbReference>
<evidence type="ECO:0000256" key="1">
    <source>
        <dbReference type="ARBA" id="ARBA00023002"/>
    </source>
</evidence>
<gene>
    <name evidence="4" type="ORF">ALC62_06613</name>
</gene>
<dbReference type="CDD" id="cd05300">
    <property type="entry name" value="2-Hacid_dh_1"/>
    <property type="match status" value="1"/>
</dbReference>
<evidence type="ECO:0000313" key="5">
    <source>
        <dbReference type="Proteomes" id="UP000078542"/>
    </source>
</evidence>
<dbReference type="STRING" id="456900.A0A151IIU6"/>
<dbReference type="Pfam" id="PF02826">
    <property type="entry name" value="2-Hacid_dh_C"/>
    <property type="match status" value="1"/>
</dbReference>
<keyword evidence="1" id="KW-0560">Oxidoreductase</keyword>
<dbReference type="PANTHER" id="PTHR43333">
    <property type="entry name" value="2-HACID_DH_C DOMAIN-CONTAINING PROTEIN"/>
    <property type="match status" value="1"/>
</dbReference>
<proteinExistence type="predicted"/>
<reference evidence="4 5" key="1">
    <citation type="submission" date="2016-03" db="EMBL/GenBank/DDBJ databases">
        <title>Cyphomyrmex costatus WGS genome.</title>
        <authorList>
            <person name="Nygaard S."/>
            <person name="Hu H."/>
            <person name="Boomsma J."/>
            <person name="Zhang G."/>
        </authorList>
    </citation>
    <scope>NUCLEOTIDE SEQUENCE [LARGE SCALE GENOMIC DNA]</scope>
    <source>
        <strain evidence="4">MS0001</strain>
        <tissue evidence="4">Whole body</tissue>
    </source>
</reference>
<evidence type="ECO:0000313" key="4">
    <source>
        <dbReference type="EMBL" id="KYN02572.1"/>
    </source>
</evidence>
<dbReference type="InterPro" id="IPR006140">
    <property type="entry name" value="D-isomer_DH_NAD-bd"/>
</dbReference>
<organism evidence="4 5">
    <name type="scientific">Cyphomyrmex costatus</name>
    <dbReference type="NCBI Taxonomy" id="456900"/>
    <lineage>
        <taxon>Eukaryota</taxon>
        <taxon>Metazoa</taxon>
        <taxon>Ecdysozoa</taxon>
        <taxon>Arthropoda</taxon>
        <taxon>Hexapoda</taxon>
        <taxon>Insecta</taxon>
        <taxon>Pterygota</taxon>
        <taxon>Neoptera</taxon>
        <taxon>Endopterygota</taxon>
        <taxon>Hymenoptera</taxon>
        <taxon>Apocrita</taxon>
        <taxon>Aculeata</taxon>
        <taxon>Formicoidea</taxon>
        <taxon>Formicidae</taxon>
        <taxon>Myrmicinae</taxon>
        <taxon>Cyphomyrmex</taxon>
    </lineage>
</organism>
<feature type="domain" description="D-isomer specific 2-hydroxyacid dehydrogenase NAD-binding" evidence="3">
    <location>
        <begin position="132"/>
        <end position="310"/>
    </location>
</feature>